<feature type="domain" description="Ricin B lectin" evidence="1">
    <location>
        <begin position="16"/>
        <end position="145"/>
    </location>
</feature>
<dbReference type="PROSITE" id="PS50231">
    <property type="entry name" value="RICIN_B_LECTIN"/>
    <property type="match status" value="1"/>
</dbReference>
<dbReference type="OrthoDB" id="9895617at2759"/>
<keyword evidence="3" id="KW-1185">Reference proteome</keyword>
<dbReference type="SMART" id="SM00458">
    <property type="entry name" value="RICIN"/>
    <property type="match status" value="1"/>
</dbReference>
<evidence type="ECO:0000313" key="2">
    <source>
        <dbReference type="EMBL" id="ORY93194.1"/>
    </source>
</evidence>
<comment type="caution">
    <text evidence="2">The sequence shown here is derived from an EMBL/GenBank/DDBJ whole genome shotgun (WGS) entry which is preliminary data.</text>
</comment>
<dbReference type="Pfam" id="PF00652">
    <property type="entry name" value="Ricin_B_lectin"/>
    <property type="match status" value="1"/>
</dbReference>
<dbReference type="EMBL" id="MCGN01000009">
    <property type="protein sequence ID" value="ORY93194.1"/>
    <property type="molecule type" value="Genomic_DNA"/>
</dbReference>
<dbReference type="InterPro" id="IPR000772">
    <property type="entry name" value="Ricin_B_lectin"/>
</dbReference>
<dbReference type="AlphaFoldDB" id="A0A1X2H458"/>
<name>A0A1X2H458_SYNRA</name>
<dbReference type="Gene3D" id="2.80.10.50">
    <property type="match status" value="1"/>
</dbReference>
<proteinExistence type="predicted"/>
<evidence type="ECO:0000313" key="3">
    <source>
        <dbReference type="Proteomes" id="UP000242180"/>
    </source>
</evidence>
<dbReference type="Proteomes" id="UP000242180">
    <property type="component" value="Unassembled WGS sequence"/>
</dbReference>
<dbReference type="GO" id="GO:0030246">
    <property type="term" value="F:carbohydrate binding"/>
    <property type="evidence" value="ECO:0007669"/>
    <property type="project" value="UniProtKB-KW"/>
</dbReference>
<evidence type="ECO:0000259" key="1">
    <source>
        <dbReference type="SMART" id="SM00458"/>
    </source>
</evidence>
<gene>
    <name evidence="2" type="ORF">BCR43DRAFT_565815</name>
</gene>
<dbReference type="InterPro" id="IPR035992">
    <property type="entry name" value="Ricin_B-like_lectins"/>
</dbReference>
<dbReference type="OMA" id="QRWGIRD"/>
<dbReference type="STRING" id="13706.A0A1X2H458"/>
<accession>A0A1X2H458</accession>
<organism evidence="2 3">
    <name type="scientific">Syncephalastrum racemosum</name>
    <name type="common">Filamentous fungus</name>
    <dbReference type="NCBI Taxonomy" id="13706"/>
    <lineage>
        <taxon>Eukaryota</taxon>
        <taxon>Fungi</taxon>
        <taxon>Fungi incertae sedis</taxon>
        <taxon>Mucoromycota</taxon>
        <taxon>Mucoromycotina</taxon>
        <taxon>Mucoromycetes</taxon>
        <taxon>Mucorales</taxon>
        <taxon>Syncephalastraceae</taxon>
        <taxon>Syncephalastrum</taxon>
    </lineage>
</organism>
<protein>
    <submittedName>
        <fullName evidence="2">Ricin B lectin domain-containing protein</fullName>
    </submittedName>
</protein>
<reference evidence="2 3" key="1">
    <citation type="submission" date="2016-07" db="EMBL/GenBank/DDBJ databases">
        <title>Pervasive Adenine N6-methylation of Active Genes in Fungi.</title>
        <authorList>
            <consortium name="DOE Joint Genome Institute"/>
            <person name="Mondo S.J."/>
            <person name="Dannebaum R.O."/>
            <person name="Kuo R.C."/>
            <person name="Labutti K."/>
            <person name="Haridas S."/>
            <person name="Kuo A."/>
            <person name="Salamov A."/>
            <person name="Ahrendt S.R."/>
            <person name="Lipzen A."/>
            <person name="Sullivan W."/>
            <person name="Andreopoulos W.B."/>
            <person name="Clum A."/>
            <person name="Lindquist E."/>
            <person name="Daum C."/>
            <person name="Ramamoorthy G.K."/>
            <person name="Gryganskyi A."/>
            <person name="Culley D."/>
            <person name="Magnuson J.K."/>
            <person name="James T.Y."/>
            <person name="O'Malley M.A."/>
            <person name="Stajich J.E."/>
            <person name="Spatafora J.W."/>
            <person name="Visel A."/>
            <person name="Grigoriev I.V."/>
        </authorList>
    </citation>
    <scope>NUCLEOTIDE SEQUENCE [LARGE SCALE GENOMIC DNA]</scope>
    <source>
        <strain evidence="2 3">NRRL 2496</strain>
    </source>
</reference>
<dbReference type="SUPFAM" id="SSF50370">
    <property type="entry name" value="Ricin B-like lectins"/>
    <property type="match status" value="1"/>
</dbReference>
<sequence>MSRPLCPRWPRIVGDSSRVFFFSSFLLRPVHQVDANIIVWEQKGADDNDNQLWSYDDGFLTNKKSGMVLDIRGGDLKADKEIVQYDRKLTQTLNQRFGYRDGYIYMRADPRLVLDIKGDDTEKGAKVILYQRKSEDNDNQQWEIEPFEA</sequence>
<dbReference type="InParanoid" id="A0A1X2H458"/>
<keyword evidence="2" id="KW-0430">Lectin</keyword>
<dbReference type="CDD" id="cd23454">
    <property type="entry name" value="beta-trefoil_Ricin_GllA-1"/>
    <property type="match status" value="1"/>
</dbReference>